<proteinExistence type="predicted"/>
<name>A0A9P0PBF5_ACAOB</name>
<evidence type="ECO:0000256" key="1">
    <source>
        <dbReference type="SAM" id="MobiDB-lite"/>
    </source>
</evidence>
<gene>
    <name evidence="2" type="ORF">ACAOBT_LOCUS12218</name>
</gene>
<feature type="region of interest" description="Disordered" evidence="1">
    <location>
        <begin position="166"/>
        <end position="185"/>
    </location>
</feature>
<dbReference type="EMBL" id="CAKOFQ010006849">
    <property type="protein sequence ID" value="CAH1976600.1"/>
    <property type="molecule type" value="Genomic_DNA"/>
</dbReference>
<sequence>MTRDGGRYPPEAENLILQAFEDDPTTSTRKVAADLEKDPTRLLQKLGLFLVDEESDQMLFLSAGASRDLIDWKAPSDTNTLPEVIHELVEHSLLACLGYDGFMYYPAARSAIPGFFRRYLCRGSQPAYCWRDRGAGWRSCSTAHVIAVHRFVCLTARYGLSWPNNTSDSKCSNRPPGVKTSSLPSKRARTCGLDFKEVHH</sequence>
<organism evidence="2 3">
    <name type="scientific">Acanthoscelides obtectus</name>
    <name type="common">Bean weevil</name>
    <name type="synonym">Bruchus obtectus</name>
    <dbReference type="NCBI Taxonomy" id="200917"/>
    <lineage>
        <taxon>Eukaryota</taxon>
        <taxon>Metazoa</taxon>
        <taxon>Ecdysozoa</taxon>
        <taxon>Arthropoda</taxon>
        <taxon>Hexapoda</taxon>
        <taxon>Insecta</taxon>
        <taxon>Pterygota</taxon>
        <taxon>Neoptera</taxon>
        <taxon>Endopterygota</taxon>
        <taxon>Coleoptera</taxon>
        <taxon>Polyphaga</taxon>
        <taxon>Cucujiformia</taxon>
        <taxon>Chrysomeloidea</taxon>
        <taxon>Chrysomelidae</taxon>
        <taxon>Bruchinae</taxon>
        <taxon>Bruchini</taxon>
        <taxon>Acanthoscelides</taxon>
    </lineage>
</organism>
<dbReference type="Proteomes" id="UP001152888">
    <property type="component" value="Unassembled WGS sequence"/>
</dbReference>
<evidence type="ECO:0000313" key="3">
    <source>
        <dbReference type="Proteomes" id="UP001152888"/>
    </source>
</evidence>
<keyword evidence="3" id="KW-1185">Reference proteome</keyword>
<evidence type="ECO:0000313" key="2">
    <source>
        <dbReference type="EMBL" id="CAH1976600.1"/>
    </source>
</evidence>
<protein>
    <submittedName>
        <fullName evidence="2">Uncharacterized protein</fullName>
    </submittedName>
</protein>
<reference evidence="2" key="1">
    <citation type="submission" date="2022-03" db="EMBL/GenBank/DDBJ databases">
        <authorList>
            <person name="Sayadi A."/>
        </authorList>
    </citation>
    <scope>NUCLEOTIDE SEQUENCE</scope>
</reference>
<accession>A0A9P0PBF5</accession>
<comment type="caution">
    <text evidence="2">The sequence shown here is derived from an EMBL/GenBank/DDBJ whole genome shotgun (WGS) entry which is preliminary data.</text>
</comment>
<dbReference type="AlphaFoldDB" id="A0A9P0PBF5"/>